<dbReference type="PANTHER" id="PTHR24166:SF48">
    <property type="entry name" value="PROTEIN VAPYRIN"/>
    <property type="match status" value="1"/>
</dbReference>
<dbReference type="Gene3D" id="1.25.40.20">
    <property type="entry name" value="Ankyrin repeat-containing domain"/>
    <property type="match status" value="1"/>
</dbReference>
<reference evidence="6" key="1">
    <citation type="submission" date="2013-12" db="EMBL/GenBank/DDBJ databases">
        <authorList>
            <person name="Aslett M."/>
        </authorList>
    </citation>
    <scope>NUCLEOTIDE SEQUENCE [LARGE SCALE GENOMIC DNA]</scope>
    <source>
        <strain evidence="6">Lindley</strain>
    </source>
</reference>
<feature type="transmembrane region" description="Helical" evidence="5">
    <location>
        <begin position="575"/>
        <end position="596"/>
    </location>
</feature>
<feature type="compositionally biased region" description="Low complexity" evidence="4">
    <location>
        <begin position="299"/>
        <end position="318"/>
    </location>
</feature>
<protein>
    <submittedName>
        <fullName evidence="7">ANK_REP_REGION domain-containing protein</fullName>
    </submittedName>
</protein>
<evidence type="ECO:0000256" key="2">
    <source>
        <dbReference type="ARBA" id="ARBA00023043"/>
    </source>
</evidence>
<evidence type="ECO:0000256" key="3">
    <source>
        <dbReference type="PROSITE-ProRule" id="PRU00023"/>
    </source>
</evidence>
<reference evidence="6" key="2">
    <citation type="submission" date="2014-05" db="EMBL/GenBank/DDBJ databases">
        <title>The genome and life-stage specific transcriptomes of Globodera pallida elucidate key aspects of plant parasitism by a cyst nematode.</title>
        <authorList>
            <person name="Cotton J.A."/>
            <person name="Lilley C.J."/>
            <person name="Jones L.M."/>
            <person name="Kikuchi T."/>
            <person name="Reid A.J."/>
            <person name="Thorpe P."/>
            <person name="Tsai I.J."/>
            <person name="Beasley H."/>
            <person name="Blok V."/>
            <person name="Cock P.J.A."/>
            <person name="Van den Akker S.E."/>
            <person name="Holroyd N."/>
            <person name="Hunt M."/>
            <person name="Mantelin S."/>
            <person name="Naghra H."/>
            <person name="Pain A."/>
            <person name="Palomares-Rius J.E."/>
            <person name="Zarowiecki M."/>
            <person name="Berriman M."/>
            <person name="Jones J.T."/>
            <person name="Urwin P.E."/>
        </authorList>
    </citation>
    <scope>NUCLEOTIDE SEQUENCE [LARGE SCALE GENOMIC DNA]</scope>
    <source>
        <strain evidence="6">Lindley</strain>
    </source>
</reference>
<evidence type="ECO:0000256" key="4">
    <source>
        <dbReference type="SAM" id="MobiDB-lite"/>
    </source>
</evidence>
<evidence type="ECO:0000256" key="1">
    <source>
        <dbReference type="ARBA" id="ARBA00022737"/>
    </source>
</evidence>
<dbReference type="SMART" id="SM00248">
    <property type="entry name" value="ANK"/>
    <property type="match status" value="4"/>
</dbReference>
<dbReference type="WBParaSite" id="GPLIN_000402900">
    <property type="protein sequence ID" value="GPLIN_000402900"/>
    <property type="gene ID" value="GPLIN_000402900"/>
</dbReference>
<keyword evidence="5" id="KW-0812">Transmembrane</keyword>
<feature type="transmembrane region" description="Helical" evidence="5">
    <location>
        <begin position="446"/>
        <end position="463"/>
    </location>
</feature>
<dbReference type="InterPro" id="IPR050889">
    <property type="entry name" value="Dendritic_Spine_Reg/Scaffold"/>
</dbReference>
<evidence type="ECO:0000313" key="7">
    <source>
        <dbReference type="WBParaSite" id="GPLIN_000402900"/>
    </source>
</evidence>
<keyword evidence="5" id="KW-1133">Transmembrane helix</keyword>
<organism evidence="6 7">
    <name type="scientific">Globodera pallida</name>
    <name type="common">Potato cyst nematode worm</name>
    <name type="synonym">Heterodera pallida</name>
    <dbReference type="NCBI Taxonomy" id="36090"/>
    <lineage>
        <taxon>Eukaryota</taxon>
        <taxon>Metazoa</taxon>
        <taxon>Ecdysozoa</taxon>
        <taxon>Nematoda</taxon>
        <taxon>Chromadorea</taxon>
        <taxon>Rhabditida</taxon>
        <taxon>Tylenchina</taxon>
        <taxon>Tylenchomorpha</taxon>
        <taxon>Tylenchoidea</taxon>
        <taxon>Heteroderidae</taxon>
        <taxon>Heteroderinae</taxon>
        <taxon>Globodera</taxon>
    </lineage>
</organism>
<dbReference type="Pfam" id="PF12796">
    <property type="entry name" value="Ank_2"/>
    <property type="match status" value="1"/>
</dbReference>
<dbReference type="AlphaFoldDB" id="A0A183BTU3"/>
<reference evidence="7" key="3">
    <citation type="submission" date="2016-06" db="UniProtKB">
        <authorList>
            <consortium name="WormBaseParasite"/>
        </authorList>
    </citation>
    <scope>IDENTIFICATION</scope>
</reference>
<dbReference type="Proteomes" id="UP000050741">
    <property type="component" value="Unassembled WGS sequence"/>
</dbReference>
<keyword evidence="1" id="KW-0677">Repeat</keyword>
<accession>A0A183BTU3</accession>
<feature type="transmembrane region" description="Helical" evidence="5">
    <location>
        <begin position="602"/>
        <end position="624"/>
    </location>
</feature>
<sequence length="631" mass="69628">MRAMLKGPNADVLLSAKVNGVTALSVAIQNGNAEVVELLRAKGAMDEKKKSPVIFALTPQNRWDSDLCDNDITLFEPDRLIAETNGLAARSEQNIPGDPDYFSRIKKAYDFLRALDAKALAEYAFIKLAESGDVAQMRSLLRTLHLDAVELKRLLSAGLFNAAKNGHIKMARLLLKRGADQRETGTVTVDGQMINKVTPLRVAAFNGHLEMCKLLVAHGKANVNQLLTWIYGFFGWAPSDQQDIKQIVCAACYAGHLDIVKYFGTGIDDCGRLALAAASFHGRDDILNHLLSERKASAERSGSSSSSSSSSSSKPPRGNADPLYGVVFIIGVIFLALANYYLPAPVCAALLFTAIFAFYNYRSKLYNLLPEQFFDVITDTHALYMEKLKRLFPDRQEMPFGIGAPYNSVKQTLTQMSESWTLENMVPGCGSSSSSSSSSKPPRGNADPLYGVVFIIGVIFLALANYYLPAPVCAALLFTAIFAFYNYRSKLYNLLPEQFFDVITDTHVLYMEKLKRLFPDRQEMPFGIGAPYNSVKQTLTQMSESNLLKWTPGCGNMPNTARKILKMLSPICPALLNDVGRVFVGAVLIFAVGSLFVYDLKAFLAVVSTYILLIFVAFFVKFGVDDIKRRQ</sequence>
<proteinExistence type="predicted"/>
<evidence type="ECO:0000313" key="6">
    <source>
        <dbReference type="Proteomes" id="UP000050741"/>
    </source>
</evidence>
<feature type="repeat" description="ANK" evidence="3">
    <location>
        <begin position="19"/>
        <end position="44"/>
    </location>
</feature>
<evidence type="ECO:0000256" key="5">
    <source>
        <dbReference type="SAM" id="Phobius"/>
    </source>
</evidence>
<feature type="repeat" description="ANK" evidence="3">
    <location>
        <begin position="195"/>
        <end position="219"/>
    </location>
</feature>
<name>A0A183BTU3_GLOPA</name>
<dbReference type="PROSITE" id="PS50088">
    <property type="entry name" value="ANK_REPEAT"/>
    <property type="match status" value="2"/>
</dbReference>
<dbReference type="PANTHER" id="PTHR24166">
    <property type="entry name" value="ROLLING PEBBLES, ISOFORM B"/>
    <property type="match status" value="1"/>
</dbReference>
<dbReference type="Pfam" id="PF00023">
    <property type="entry name" value="Ank"/>
    <property type="match status" value="1"/>
</dbReference>
<dbReference type="PROSITE" id="PS50297">
    <property type="entry name" value="ANK_REP_REGION"/>
    <property type="match status" value="2"/>
</dbReference>
<dbReference type="InterPro" id="IPR002110">
    <property type="entry name" value="Ankyrin_rpt"/>
</dbReference>
<feature type="transmembrane region" description="Helical" evidence="5">
    <location>
        <begin position="469"/>
        <end position="487"/>
    </location>
</feature>
<keyword evidence="2 3" id="KW-0040">ANK repeat</keyword>
<keyword evidence="6" id="KW-1185">Reference proteome</keyword>
<dbReference type="SUPFAM" id="SSF48403">
    <property type="entry name" value="Ankyrin repeat"/>
    <property type="match status" value="1"/>
</dbReference>
<feature type="transmembrane region" description="Helical" evidence="5">
    <location>
        <begin position="320"/>
        <end position="337"/>
    </location>
</feature>
<dbReference type="InterPro" id="IPR036770">
    <property type="entry name" value="Ankyrin_rpt-contain_sf"/>
</dbReference>
<keyword evidence="5" id="KW-0472">Membrane</keyword>
<feature type="region of interest" description="Disordered" evidence="4">
    <location>
        <begin position="297"/>
        <end position="318"/>
    </location>
</feature>